<keyword evidence="10" id="KW-1185">Reference proteome</keyword>
<evidence type="ECO:0000256" key="2">
    <source>
        <dbReference type="ARBA" id="ARBA00022475"/>
    </source>
</evidence>
<comment type="cofactor">
    <cofactor evidence="7">
        <name>Mg(2+)</name>
        <dbReference type="ChEBI" id="CHEBI:18420"/>
    </cofactor>
</comment>
<feature type="transmembrane region" description="Helical" evidence="8">
    <location>
        <begin position="101"/>
        <end position="122"/>
    </location>
</feature>
<feature type="transmembrane region" description="Helical" evidence="8">
    <location>
        <begin position="217"/>
        <end position="236"/>
    </location>
</feature>
<organism evidence="9 10">
    <name type="scientific">Phaeodactylibacter luteus</name>
    <dbReference type="NCBI Taxonomy" id="1564516"/>
    <lineage>
        <taxon>Bacteria</taxon>
        <taxon>Pseudomonadati</taxon>
        <taxon>Bacteroidota</taxon>
        <taxon>Saprospiria</taxon>
        <taxon>Saprospirales</taxon>
        <taxon>Haliscomenobacteraceae</taxon>
        <taxon>Phaeodactylibacter</taxon>
    </lineage>
</organism>
<dbReference type="InterPro" id="IPR000715">
    <property type="entry name" value="Glycosyl_transferase_4"/>
</dbReference>
<dbReference type="GO" id="GO:0005886">
    <property type="term" value="C:plasma membrane"/>
    <property type="evidence" value="ECO:0007669"/>
    <property type="project" value="UniProtKB-SubCell"/>
</dbReference>
<keyword evidence="7" id="KW-0460">Magnesium</keyword>
<dbReference type="GO" id="GO:0009103">
    <property type="term" value="P:lipopolysaccharide biosynthetic process"/>
    <property type="evidence" value="ECO:0007669"/>
    <property type="project" value="TreeGrafter"/>
</dbReference>
<comment type="caution">
    <text evidence="9">The sequence shown here is derived from an EMBL/GenBank/DDBJ whole genome shotgun (WGS) entry which is preliminary data.</text>
</comment>
<dbReference type="GO" id="GO:0044038">
    <property type="term" value="P:cell wall macromolecule biosynthetic process"/>
    <property type="evidence" value="ECO:0007669"/>
    <property type="project" value="TreeGrafter"/>
</dbReference>
<feature type="transmembrane region" description="Helical" evidence="8">
    <location>
        <begin position="289"/>
        <end position="314"/>
    </location>
</feature>
<evidence type="ECO:0000256" key="8">
    <source>
        <dbReference type="SAM" id="Phobius"/>
    </source>
</evidence>
<sequence>MLDLFFGFITAFLITYLAIPPVIRIAVDKHLFDKPGHRSSHFVATPSIGGVGIFAGFLIAVLLWVPFQAYAHLQYIIGAVLVIFMMGLKDDLAPMAAKKKLLIQIAVAILLAIASDIRIASFQGMLGWWNDMPYALSLILSVFTILVITNAFNLIDGINGLSSSLGIFACLLLGTWFYGSGFQELAILASITAGAYTAFLPFNVIPPAKTFMGDTGSLLLGTMTAILTISFIEKSAALSPSHPWKLDAVPVLAMSVIVVPLFDTIRVFSTRIYRGSSPFTPDRRHIHHLLLDFGLSHTQATLSLLLFTALITAIALTGQYFLERHLLLALLLLITGGTTYWLHEAVKRRRRMFKLRSIQAIRNQRKQNQG</sequence>
<keyword evidence="2" id="KW-1003">Cell membrane</keyword>
<feature type="transmembrane region" description="Helical" evidence="8">
    <location>
        <begin position="48"/>
        <end position="67"/>
    </location>
</feature>
<dbReference type="GO" id="GO:0046872">
    <property type="term" value="F:metal ion binding"/>
    <property type="evidence" value="ECO:0007669"/>
    <property type="project" value="UniProtKB-KW"/>
</dbReference>
<evidence type="ECO:0000313" key="10">
    <source>
        <dbReference type="Proteomes" id="UP000321580"/>
    </source>
</evidence>
<feature type="transmembrane region" description="Helical" evidence="8">
    <location>
        <begin position="73"/>
        <end position="89"/>
    </location>
</feature>
<feature type="binding site" evidence="7">
    <location>
        <position position="153"/>
    </location>
    <ligand>
        <name>Mg(2+)</name>
        <dbReference type="ChEBI" id="CHEBI:18420"/>
    </ligand>
</feature>
<dbReference type="GO" id="GO:0071555">
    <property type="term" value="P:cell wall organization"/>
    <property type="evidence" value="ECO:0007669"/>
    <property type="project" value="TreeGrafter"/>
</dbReference>
<protein>
    <submittedName>
        <fullName evidence="9">Undecaprenyl/decaprenyl-phosphate alpha-N-acetylglucosaminyl 1-phosphate transferase</fullName>
    </submittedName>
</protein>
<dbReference type="OrthoDB" id="9783652at2"/>
<feature type="transmembrane region" description="Helical" evidence="8">
    <location>
        <begin position="326"/>
        <end position="346"/>
    </location>
</feature>
<dbReference type="PANTHER" id="PTHR22926:SF3">
    <property type="entry name" value="UNDECAPRENYL-PHOSPHATE ALPHA-N-ACETYLGLUCOSAMINYL 1-PHOSPHATE TRANSFERASE"/>
    <property type="match status" value="1"/>
</dbReference>
<feature type="transmembrane region" description="Helical" evidence="8">
    <location>
        <begin position="134"/>
        <end position="154"/>
    </location>
</feature>
<evidence type="ECO:0000256" key="6">
    <source>
        <dbReference type="ARBA" id="ARBA00023136"/>
    </source>
</evidence>
<feature type="transmembrane region" description="Helical" evidence="8">
    <location>
        <begin position="248"/>
        <end position="268"/>
    </location>
</feature>
<evidence type="ECO:0000256" key="7">
    <source>
        <dbReference type="PIRSR" id="PIRSR600715-1"/>
    </source>
</evidence>
<dbReference type="CDD" id="cd06853">
    <property type="entry name" value="GT_WecA_like"/>
    <property type="match status" value="1"/>
</dbReference>
<gene>
    <name evidence="9" type="ORF">FRY97_08405</name>
</gene>
<feature type="binding site" evidence="7">
    <location>
        <position position="214"/>
    </location>
    <ligand>
        <name>Mg(2+)</name>
        <dbReference type="ChEBI" id="CHEBI:18420"/>
    </ligand>
</feature>
<evidence type="ECO:0000256" key="3">
    <source>
        <dbReference type="ARBA" id="ARBA00022679"/>
    </source>
</evidence>
<evidence type="ECO:0000313" key="9">
    <source>
        <dbReference type="EMBL" id="TXB63827.1"/>
    </source>
</evidence>
<name>A0A5C6RNN3_9BACT</name>
<dbReference type="Pfam" id="PF00953">
    <property type="entry name" value="Glycos_transf_4"/>
    <property type="match status" value="1"/>
</dbReference>
<proteinExistence type="predicted"/>
<dbReference type="PANTHER" id="PTHR22926">
    <property type="entry name" value="PHOSPHO-N-ACETYLMURAMOYL-PENTAPEPTIDE-TRANSFERASE"/>
    <property type="match status" value="1"/>
</dbReference>
<feature type="transmembrane region" description="Helical" evidence="8">
    <location>
        <begin position="6"/>
        <end position="27"/>
    </location>
</feature>
<keyword evidence="6 8" id="KW-0472">Membrane</keyword>
<feature type="transmembrane region" description="Helical" evidence="8">
    <location>
        <begin position="185"/>
        <end position="205"/>
    </location>
</feature>
<evidence type="ECO:0000256" key="5">
    <source>
        <dbReference type="ARBA" id="ARBA00022989"/>
    </source>
</evidence>
<dbReference type="GO" id="GO:0016780">
    <property type="term" value="F:phosphotransferase activity, for other substituted phosphate groups"/>
    <property type="evidence" value="ECO:0007669"/>
    <property type="project" value="InterPro"/>
</dbReference>
<dbReference type="EMBL" id="VOOR01000013">
    <property type="protein sequence ID" value="TXB63827.1"/>
    <property type="molecule type" value="Genomic_DNA"/>
</dbReference>
<keyword evidence="7" id="KW-0479">Metal-binding</keyword>
<accession>A0A5C6RNN3</accession>
<evidence type="ECO:0000256" key="1">
    <source>
        <dbReference type="ARBA" id="ARBA00004651"/>
    </source>
</evidence>
<keyword evidence="5 8" id="KW-1133">Transmembrane helix</keyword>
<reference evidence="9 10" key="1">
    <citation type="submission" date="2019-08" db="EMBL/GenBank/DDBJ databases">
        <title>Genome of Phaeodactylibacter luteus.</title>
        <authorList>
            <person name="Bowman J.P."/>
        </authorList>
    </citation>
    <scope>NUCLEOTIDE SEQUENCE [LARGE SCALE GENOMIC DNA]</scope>
    <source>
        <strain evidence="9 10">KCTC 42180</strain>
    </source>
</reference>
<keyword evidence="4 8" id="KW-0812">Transmembrane</keyword>
<dbReference type="RefSeq" id="WP_147167001.1">
    <property type="nucleotide sequence ID" value="NZ_VOOR01000013.1"/>
</dbReference>
<dbReference type="AlphaFoldDB" id="A0A5C6RNN3"/>
<comment type="subcellular location">
    <subcellularLocation>
        <location evidence="1">Cell membrane</location>
        <topology evidence="1">Multi-pass membrane protein</topology>
    </subcellularLocation>
</comment>
<keyword evidence="3 9" id="KW-0808">Transferase</keyword>
<dbReference type="Proteomes" id="UP000321580">
    <property type="component" value="Unassembled WGS sequence"/>
</dbReference>
<evidence type="ECO:0000256" key="4">
    <source>
        <dbReference type="ARBA" id="ARBA00022692"/>
    </source>
</evidence>
<feature type="transmembrane region" description="Helical" evidence="8">
    <location>
        <begin position="161"/>
        <end position="179"/>
    </location>
</feature>